<dbReference type="EC" id="2.7.8.6" evidence="9"/>
<feature type="transmembrane region" description="Helical" evidence="7">
    <location>
        <begin position="12"/>
        <end position="35"/>
    </location>
</feature>
<organism evidence="9 10">
    <name type="scientific">Caloramator australicus RC3</name>
    <dbReference type="NCBI Taxonomy" id="857293"/>
    <lineage>
        <taxon>Bacteria</taxon>
        <taxon>Bacillati</taxon>
        <taxon>Bacillota</taxon>
        <taxon>Clostridia</taxon>
        <taxon>Eubacteriales</taxon>
        <taxon>Clostridiaceae</taxon>
        <taxon>Caloramator</taxon>
    </lineage>
</organism>
<evidence type="ECO:0000256" key="1">
    <source>
        <dbReference type="ARBA" id="ARBA00004141"/>
    </source>
</evidence>
<dbReference type="RefSeq" id="WP_008909537.1">
    <property type="nucleotide sequence ID" value="NZ_CAKP01000113.1"/>
</dbReference>
<keyword evidence="4 7" id="KW-0812">Transmembrane</keyword>
<evidence type="ECO:0000256" key="2">
    <source>
        <dbReference type="ARBA" id="ARBA00006464"/>
    </source>
</evidence>
<keyword evidence="5 7" id="KW-1133">Transmembrane helix</keyword>
<evidence type="ECO:0000313" key="9">
    <source>
        <dbReference type="EMBL" id="CCJ34281.1"/>
    </source>
</evidence>
<dbReference type="Proteomes" id="UP000007652">
    <property type="component" value="Unassembled WGS sequence"/>
</dbReference>
<dbReference type="GO" id="GO:0047360">
    <property type="term" value="F:undecaprenyl-phosphate galactose phosphotransferase activity"/>
    <property type="evidence" value="ECO:0007669"/>
    <property type="project" value="UniProtKB-EC"/>
</dbReference>
<dbReference type="Pfam" id="PF02397">
    <property type="entry name" value="Bac_transf"/>
    <property type="match status" value="1"/>
</dbReference>
<evidence type="ECO:0000259" key="8">
    <source>
        <dbReference type="Pfam" id="PF02397"/>
    </source>
</evidence>
<name>I7LHT2_9CLOT</name>
<keyword evidence="10" id="KW-1185">Reference proteome</keyword>
<reference evidence="9 10" key="1">
    <citation type="journal article" date="2011" name="J. Bacteriol.">
        <title>Draft genome sequence of Caloramator australicus strain RC3T, a thermoanaerobe from the Great Artesian Basin of Australia.</title>
        <authorList>
            <person name="Ogg C.D."/>
            <person name="Patel B.K.C."/>
        </authorList>
    </citation>
    <scope>NUCLEOTIDE SEQUENCE [LARGE SCALE GENOMIC DNA]</scope>
    <source>
        <strain evidence="9 10">RC3</strain>
    </source>
</reference>
<keyword evidence="3 9" id="KW-0808">Transferase</keyword>
<dbReference type="InterPro" id="IPR003362">
    <property type="entry name" value="Bact_transf"/>
</dbReference>
<gene>
    <name evidence="9" type="ORF">CAAU_2197</name>
</gene>
<dbReference type="eggNOG" id="COG2148">
    <property type="taxonomic scope" value="Bacteria"/>
</dbReference>
<sequence>MKKLQLFIKRLFDFLLSLILLIVLSPLFLIIAILIKLDSEGEVFFKQERAGLNGKPFMIYKFRTMVKNAEKIGDGYYTGENDPRITRIGRFLRKTSLDELPQLINILKGEMSIIGPRPTLMYQVEKYDDFQRKRLLMKPGVTGLAQVYGRNSLSWPERIKYDVYYVENWNLWMDIKIFFKTFLVVLKGEGVYAEKEKFIIKDKDEL</sequence>
<evidence type="ECO:0000256" key="3">
    <source>
        <dbReference type="ARBA" id="ARBA00022679"/>
    </source>
</evidence>
<dbReference type="AlphaFoldDB" id="I7LHT2"/>
<comment type="similarity">
    <text evidence="2">Belongs to the bacterial sugar transferase family.</text>
</comment>
<keyword evidence="6 7" id="KW-0472">Membrane</keyword>
<comment type="subcellular location">
    <subcellularLocation>
        <location evidence="1">Membrane</location>
        <topology evidence="1">Multi-pass membrane protein</topology>
    </subcellularLocation>
</comment>
<evidence type="ECO:0000256" key="5">
    <source>
        <dbReference type="ARBA" id="ARBA00022989"/>
    </source>
</evidence>
<dbReference type="EMBL" id="CAKP01000113">
    <property type="protein sequence ID" value="CCJ34281.1"/>
    <property type="molecule type" value="Genomic_DNA"/>
</dbReference>
<dbReference type="NCBIfam" id="TIGR03025">
    <property type="entry name" value="EPS_sugtrans"/>
    <property type="match status" value="1"/>
</dbReference>
<dbReference type="PANTHER" id="PTHR30576:SF0">
    <property type="entry name" value="UNDECAPRENYL-PHOSPHATE N-ACETYLGALACTOSAMINYL 1-PHOSPHATE TRANSFERASE-RELATED"/>
    <property type="match status" value="1"/>
</dbReference>
<evidence type="ECO:0000313" key="10">
    <source>
        <dbReference type="Proteomes" id="UP000007652"/>
    </source>
</evidence>
<feature type="domain" description="Bacterial sugar transferase" evidence="8">
    <location>
        <begin position="9"/>
        <end position="187"/>
    </location>
</feature>
<comment type="caution">
    <text evidence="9">The sequence shown here is derived from an EMBL/GenBank/DDBJ whole genome shotgun (WGS) entry which is preliminary data.</text>
</comment>
<evidence type="ECO:0000256" key="7">
    <source>
        <dbReference type="SAM" id="Phobius"/>
    </source>
</evidence>
<dbReference type="InterPro" id="IPR017475">
    <property type="entry name" value="EPS_sugar_tfrase"/>
</dbReference>
<protein>
    <submittedName>
        <fullName evidence="9">Undecaprenyl-phosphate galactosephosphotransferase</fullName>
        <ecNumber evidence="9">2.7.8.6</ecNumber>
    </submittedName>
</protein>
<dbReference type="GO" id="GO:0016020">
    <property type="term" value="C:membrane"/>
    <property type="evidence" value="ECO:0007669"/>
    <property type="project" value="UniProtKB-SubCell"/>
</dbReference>
<evidence type="ECO:0000256" key="6">
    <source>
        <dbReference type="ARBA" id="ARBA00023136"/>
    </source>
</evidence>
<dbReference type="PANTHER" id="PTHR30576">
    <property type="entry name" value="COLANIC BIOSYNTHESIS UDP-GLUCOSE LIPID CARRIER TRANSFERASE"/>
    <property type="match status" value="1"/>
</dbReference>
<accession>I7LHT2</accession>
<proteinExistence type="inferred from homology"/>
<evidence type="ECO:0000256" key="4">
    <source>
        <dbReference type="ARBA" id="ARBA00022692"/>
    </source>
</evidence>
<dbReference type="OrthoDB" id="9808602at2"/>
<dbReference type="STRING" id="857293.CAAU_2197"/>